<dbReference type="InterPro" id="IPR000515">
    <property type="entry name" value="MetI-like"/>
</dbReference>
<feature type="transmembrane region" description="Helical" evidence="7">
    <location>
        <begin position="101"/>
        <end position="121"/>
    </location>
</feature>
<dbReference type="SUPFAM" id="SSF161098">
    <property type="entry name" value="MetI-like"/>
    <property type="match status" value="1"/>
</dbReference>
<evidence type="ECO:0000256" key="2">
    <source>
        <dbReference type="ARBA" id="ARBA00022448"/>
    </source>
</evidence>
<feature type="transmembrane region" description="Helical" evidence="7">
    <location>
        <begin position="30"/>
        <end position="52"/>
    </location>
</feature>
<organism evidence="9 10">
    <name type="scientific">Mahella australiensis (strain DSM 15567 / CIP 107919 / 50-1 BON)</name>
    <dbReference type="NCBI Taxonomy" id="697281"/>
    <lineage>
        <taxon>Bacteria</taxon>
        <taxon>Bacillati</taxon>
        <taxon>Bacillota</taxon>
        <taxon>Clostridia</taxon>
        <taxon>Thermoanaerobacterales</taxon>
        <taxon>Thermoanaerobacterales Family IV. Incertae Sedis</taxon>
        <taxon>Mahella</taxon>
    </lineage>
</organism>
<evidence type="ECO:0000256" key="1">
    <source>
        <dbReference type="ARBA" id="ARBA00004651"/>
    </source>
</evidence>
<evidence type="ECO:0000313" key="10">
    <source>
        <dbReference type="Proteomes" id="UP000008457"/>
    </source>
</evidence>
<dbReference type="KEGG" id="mas:Mahau_0464"/>
<feature type="transmembrane region" description="Helical" evidence="7">
    <location>
        <begin position="130"/>
        <end position="157"/>
    </location>
</feature>
<protein>
    <submittedName>
        <fullName evidence="9">Binding-protein-dependent transport systems inner membrane component</fullName>
    </submittedName>
</protein>
<dbReference type="EMBL" id="CP002360">
    <property type="protein sequence ID" value="AEE95678.1"/>
    <property type="molecule type" value="Genomic_DNA"/>
</dbReference>
<dbReference type="RefSeq" id="WP_013780111.1">
    <property type="nucleotide sequence ID" value="NC_015520.1"/>
</dbReference>
<evidence type="ECO:0000256" key="6">
    <source>
        <dbReference type="ARBA" id="ARBA00023136"/>
    </source>
</evidence>
<dbReference type="Pfam" id="PF00528">
    <property type="entry name" value="BPD_transp_1"/>
    <property type="match status" value="1"/>
</dbReference>
<feature type="transmembrane region" description="Helical" evidence="7">
    <location>
        <begin position="298"/>
        <end position="318"/>
    </location>
</feature>
<reference evidence="9 10" key="2">
    <citation type="journal article" date="2011" name="Stand. Genomic Sci.">
        <title>Complete genome sequence of Mahella australiensis type strain (50-1 BON).</title>
        <authorList>
            <person name="Sikorski J."/>
            <person name="Teshima H."/>
            <person name="Nolan M."/>
            <person name="Lucas S."/>
            <person name="Hammon N."/>
            <person name="Deshpande S."/>
            <person name="Cheng J.F."/>
            <person name="Pitluck S."/>
            <person name="Liolios K."/>
            <person name="Pagani I."/>
            <person name="Ivanova N."/>
            <person name="Huntemann M."/>
            <person name="Mavromatis K."/>
            <person name="Ovchinikova G."/>
            <person name="Pati A."/>
            <person name="Tapia R."/>
            <person name="Han C."/>
            <person name="Goodwin L."/>
            <person name="Chen A."/>
            <person name="Palaniappan K."/>
            <person name="Land M."/>
            <person name="Hauser L."/>
            <person name="Ngatchou-Djao O.D."/>
            <person name="Rohde M."/>
            <person name="Pukall R."/>
            <person name="Spring S."/>
            <person name="Abt B."/>
            <person name="Goker M."/>
            <person name="Detter J.C."/>
            <person name="Woyke T."/>
            <person name="Bristow J."/>
            <person name="Markowitz V."/>
            <person name="Hugenholtz P."/>
            <person name="Eisen J.A."/>
            <person name="Kyrpides N.C."/>
            <person name="Klenk H.P."/>
            <person name="Lapidus A."/>
        </authorList>
    </citation>
    <scope>NUCLEOTIDE SEQUENCE [LARGE SCALE GENOMIC DNA]</scope>
    <source>
        <strain evidence="10">DSM 15567 / CIP 107919 / 50-1 BON</strain>
    </source>
</reference>
<dbReference type="AlphaFoldDB" id="F3ZYT3"/>
<dbReference type="PANTHER" id="PTHR43744">
    <property type="entry name" value="ABC TRANSPORTER PERMEASE PROTEIN MG189-RELATED-RELATED"/>
    <property type="match status" value="1"/>
</dbReference>
<dbReference type="GO" id="GO:0005886">
    <property type="term" value="C:plasma membrane"/>
    <property type="evidence" value="ECO:0007669"/>
    <property type="project" value="UniProtKB-SubCell"/>
</dbReference>
<keyword evidence="2 7" id="KW-0813">Transport</keyword>
<dbReference type="eggNOG" id="COG0395">
    <property type="taxonomic scope" value="Bacteria"/>
</dbReference>
<evidence type="ECO:0000256" key="7">
    <source>
        <dbReference type="RuleBase" id="RU363032"/>
    </source>
</evidence>
<dbReference type="Gene3D" id="1.10.3720.10">
    <property type="entry name" value="MetI-like"/>
    <property type="match status" value="1"/>
</dbReference>
<feature type="domain" description="ABC transmembrane type-1" evidence="8">
    <location>
        <begin position="95"/>
        <end position="317"/>
    </location>
</feature>
<dbReference type="HOGENOM" id="CLU_016047_1_1_9"/>
<dbReference type="GO" id="GO:0055085">
    <property type="term" value="P:transmembrane transport"/>
    <property type="evidence" value="ECO:0007669"/>
    <property type="project" value="InterPro"/>
</dbReference>
<evidence type="ECO:0000313" key="9">
    <source>
        <dbReference type="EMBL" id="AEE95678.1"/>
    </source>
</evidence>
<evidence type="ECO:0000256" key="4">
    <source>
        <dbReference type="ARBA" id="ARBA00022692"/>
    </source>
</evidence>
<dbReference type="PROSITE" id="PS50928">
    <property type="entry name" value="ABC_TM1"/>
    <property type="match status" value="1"/>
</dbReference>
<feature type="transmembrane region" description="Helical" evidence="7">
    <location>
        <begin position="228"/>
        <end position="249"/>
    </location>
</feature>
<evidence type="ECO:0000259" key="8">
    <source>
        <dbReference type="PROSITE" id="PS50928"/>
    </source>
</evidence>
<keyword evidence="5 7" id="KW-1133">Transmembrane helix</keyword>
<comment type="similarity">
    <text evidence="7">Belongs to the binding-protein-dependent transport system permease family.</text>
</comment>
<keyword evidence="10" id="KW-1185">Reference proteome</keyword>
<gene>
    <name evidence="9" type="ordered locus">Mahau_0464</name>
</gene>
<accession>F3ZYT3</accession>
<comment type="subcellular location">
    <subcellularLocation>
        <location evidence="1 7">Cell membrane</location>
        <topology evidence="1 7">Multi-pass membrane protein</topology>
    </subcellularLocation>
</comment>
<dbReference type="STRING" id="697281.Mahau_0464"/>
<keyword evidence="3" id="KW-1003">Cell membrane</keyword>
<dbReference type="CDD" id="cd06261">
    <property type="entry name" value="TM_PBP2"/>
    <property type="match status" value="1"/>
</dbReference>
<keyword evidence="6 7" id="KW-0472">Membrane</keyword>
<dbReference type="PANTHER" id="PTHR43744:SF8">
    <property type="entry name" value="SN-GLYCEROL-3-PHOSPHATE TRANSPORT SYSTEM PERMEASE PROTEIN UGPE"/>
    <property type="match status" value="1"/>
</dbReference>
<feature type="transmembrane region" description="Helical" evidence="7">
    <location>
        <begin position="177"/>
        <end position="198"/>
    </location>
</feature>
<reference evidence="10" key="1">
    <citation type="submission" date="2010-11" db="EMBL/GenBank/DDBJ databases">
        <title>The complete genome of Mahella australiensis DSM 15567.</title>
        <authorList>
            <consortium name="US DOE Joint Genome Institute (JGI-PGF)"/>
            <person name="Lucas S."/>
            <person name="Copeland A."/>
            <person name="Lapidus A."/>
            <person name="Bruce D."/>
            <person name="Goodwin L."/>
            <person name="Pitluck S."/>
            <person name="Kyrpides N."/>
            <person name="Mavromatis K."/>
            <person name="Pagani I."/>
            <person name="Ivanova N."/>
            <person name="Teshima H."/>
            <person name="Brettin T."/>
            <person name="Detter J.C."/>
            <person name="Han C."/>
            <person name="Tapia R."/>
            <person name="Land M."/>
            <person name="Hauser L."/>
            <person name="Markowitz V."/>
            <person name="Cheng J.-F."/>
            <person name="Hugenholtz P."/>
            <person name="Woyke T."/>
            <person name="Wu D."/>
            <person name="Spring S."/>
            <person name="Pukall R."/>
            <person name="Steenblock K."/>
            <person name="Schneider S."/>
            <person name="Klenk H.-P."/>
            <person name="Eisen J.A."/>
        </authorList>
    </citation>
    <scope>NUCLEOTIDE SEQUENCE [LARGE SCALE GENOMIC DNA]</scope>
    <source>
        <strain evidence="10">DSM 15567 / CIP 107919 / 50-1 BON</strain>
    </source>
</reference>
<sequence length="334" mass="38385">MSSIAMEQRDATIARKTKHSYFSVYRLRQLMWSIVRMILVIGICFVILYPLIVKFSISIMKEKDLYDITVRYVPKHFTFENYQTAWTYMRYPEAFMNSVKLSLLTSLVQLISCTLIGYGFARFNFPLKNLLFGLVIVILVVPPQTIMIPLFLHFRFFDIFGIISALTGKTLNLLDTYWPFVLLSATGMGLKNGLYIYIMRQHFRGAPKDLEEAAYIDGAGAFKTFYRVMLPGAIPMMVTVFLFSFVWQWTDTFYSSLFLQRLWVLPTALSSLVPNVSQAYSSAQLGMMVYLSPAYSSMLNNTGSILVIIPLIIIYLFAQRYFVESIERSGLTGM</sequence>
<keyword evidence="4 7" id="KW-0812">Transmembrane</keyword>
<evidence type="ECO:0000256" key="3">
    <source>
        <dbReference type="ARBA" id="ARBA00022475"/>
    </source>
</evidence>
<evidence type="ECO:0000256" key="5">
    <source>
        <dbReference type="ARBA" id="ARBA00022989"/>
    </source>
</evidence>
<dbReference type="Proteomes" id="UP000008457">
    <property type="component" value="Chromosome"/>
</dbReference>
<name>F3ZYT3_MAHA5</name>
<proteinExistence type="inferred from homology"/>
<dbReference type="InterPro" id="IPR035906">
    <property type="entry name" value="MetI-like_sf"/>
</dbReference>